<dbReference type="PANTHER" id="PTHR46118">
    <property type="entry name" value="PROTEIN ABHD11"/>
    <property type="match status" value="1"/>
</dbReference>
<feature type="domain" description="AB hydrolase-1" evidence="2">
    <location>
        <begin position="14"/>
        <end position="121"/>
    </location>
</feature>
<organism evidence="3 4">
    <name type="scientific">Neptunitalea chrysea</name>
    <dbReference type="NCBI Taxonomy" id="1647581"/>
    <lineage>
        <taxon>Bacteria</taxon>
        <taxon>Pseudomonadati</taxon>
        <taxon>Bacteroidota</taxon>
        <taxon>Flavobacteriia</taxon>
        <taxon>Flavobacteriales</taxon>
        <taxon>Flavobacteriaceae</taxon>
        <taxon>Neptunitalea</taxon>
    </lineage>
</organism>
<name>A0A9W6B5D9_9FLAO</name>
<keyword evidence="1 3" id="KW-0378">Hydrolase</keyword>
<dbReference type="InterPro" id="IPR029058">
    <property type="entry name" value="AB_hydrolase_fold"/>
</dbReference>
<keyword evidence="4" id="KW-1185">Reference proteome</keyword>
<protein>
    <submittedName>
        <fullName evidence="3">Alpha/beta hydrolase</fullName>
    </submittedName>
</protein>
<evidence type="ECO:0000313" key="3">
    <source>
        <dbReference type="EMBL" id="GLB51043.1"/>
    </source>
</evidence>
<dbReference type="AlphaFoldDB" id="A0A9W6B5D9"/>
<dbReference type="GO" id="GO:0016787">
    <property type="term" value="F:hydrolase activity"/>
    <property type="evidence" value="ECO:0007669"/>
    <property type="project" value="UniProtKB-KW"/>
</dbReference>
<dbReference type="Proteomes" id="UP001143545">
    <property type="component" value="Unassembled WGS sequence"/>
</dbReference>
<proteinExistence type="predicted"/>
<reference evidence="3" key="1">
    <citation type="submission" date="2022-07" db="EMBL/GenBank/DDBJ databases">
        <title>Taxonomy of Novel Oxalotrophic and Methylotrophic Bacteria.</title>
        <authorList>
            <person name="Sahin N."/>
            <person name="Tani A."/>
        </authorList>
    </citation>
    <scope>NUCLEOTIDE SEQUENCE</scope>
    <source>
        <strain evidence="3">AM327</strain>
    </source>
</reference>
<evidence type="ECO:0000256" key="1">
    <source>
        <dbReference type="ARBA" id="ARBA00022801"/>
    </source>
</evidence>
<gene>
    <name evidence="3" type="ORF">NBRC110019_00820</name>
</gene>
<evidence type="ECO:0000259" key="2">
    <source>
        <dbReference type="Pfam" id="PF00561"/>
    </source>
</evidence>
<comment type="caution">
    <text evidence="3">The sequence shown here is derived from an EMBL/GenBank/DDBJ whole genome shotgun (WGS) entry which is preliminary data.</text>
</comment>
<dbReference type="Gene3D" id="3.40.50.1820">
    <property type="entry name" value="alpha/beta hydrolase"/>
    <property type="match status" value="1"/>
</dbReference>
<dbReference type="PANTHER" id="PTHR46118:SF4">
    <property type="entry name" value="PROTEIN ABHD11"/>
    <property type="match status" value="1"/>
</dbReference>
<accession>A0A9W6B5D9</accession>
<sequence length="257" mass="29491">MGKLYSKIIGEGQPLLILHGFLGMSDNWKTMAGGYAEAGFQVHIIDQRNHGRSFRDDEFNYDVLVADLYAYIQDYKLEKVMLLGHSMGGKTVMLFAVTYPEIVVKLLVADIAPKFYPPHHETILNSLSSLNFDVIKTRKQADEELSKYIFDWGTRQFLLKNLYWVEKERLGFRFNLEVLRTKGEEIGEALPSFTSYDGSVLFLRGDKSEYVMPTDENLIKTHFPEAVIETVSNSGHWLHAENPKEFYKKSVAFLSSE</sequence>
<dbReference type="RefSeq" id="WP_281751193.1">
    <property type="nucleotide sequence ID" value="NZ_BRVP01000001.1"/>
</dbReference>
<dbReference type="SUPFAM" id="SSF53474">
    <property type="entry name" value="alpha/beta-Hydrolases"/>
    <property type="match status" value="1"/>
</dbReference>
<evidence type="ECO:0000313" key="4">
    <source>
        <dbReference type="Proteomes" id="UP001143545"/>
    </source>
</evidence>
<dbReference type="Pfam" id="PF00561">
    <property type="entry name" value="Abhydrolase_1"/>
    <property type="match status" value="1"/>
</dbReference>
<dbReference type="InterPro" id="IPR000073">
    <property type="entry name" value="AB_hydrolase_1"/>
</dbReference>
<dbReference type="EMBL" id="BRVP01000001">
    <property type="protein sequence ID" value="GLB51043.1"/>
    <property type="molecule type" value="Genomic_DNA"/>
</dbReference>